<reference evidence="1 2" key="1">
    <citation type="submission" date="2013-10" db="EMBL/GenBank/DDBJ databases">
        <authorList>
            <consortium name="International Citrus Genome Consortium"/>
            <person name="Jenkins J."/>
            <person name="Schmutz J."/>
            <person name="Prochnik S."/>
            <person name="Rokhsar D."/>
            <person name="Gmitter F."/>
            <person name="Ollitrault P."/>
            <person name="Machado M."/>
            <person name="Talon M."/>
            <person name="Wincker P."/>
            <person name="Jaillon O."/>
            <person name="Morgante M."/>
        </authorList>
    </citation>
    <scope>NUCLEOTIDE SEQUENCE</scope>
    <source>
        <strain evidence="2">cv. Clemenules</strain>
    </source>
</reference>
<keyword evidence="2" id="KW-1185">Reference proteome</keyword>
<accession>V4SPQ0</accession>
<dbReference type="EMBL" id="KI536861">
    <property type="protein sequence ID" value="ESR42627.1"/>
    <property type="molecule type" value="Genomic_DNA"/>
</dbReference>
<protein>
    <submittedName>
        <fullName evidence="1">Uncharacterized protein</fullName>
    </submittedName>
</protein>
<dbReference type="Gramene" id="ESR42627">
    <property type="protein sequence ID" value="ESR42627"/>
    <property type="gene ID" value="CICLE_v10013290mg"/>
</dbReference>
<organism evidence="1 2">
    <name type="scientific">Citrus clementina</name>
    <name type="common">Clementine</name>
    <name type="synonym">Citrus deliciosa x Citrus sinensis</name>
    <dbReference type="NCBI Taxonomy" id="85681"/>
    <lineage>
        <taxon>Eukaryota</taxon>
        <taxon>Viridiplantae</taxon>
        <taxon>Streptophyta</taxon>
        <taxon>Embryophyta</taxon>
        <taxon>Tracheophyta</taxon>
        <taxon>Spermatophyta</taxon>
        <taxon>Magnoliopsida</taxon>
        <taxon>eudicotyledons</taxon>
        <taxon>Gunneridae</taxon>
        <taxon>Pentapetalae</taxon>
        <taxon>rosids</taxon>
        <taxon>malvids</taxon>
        <taxon>Sapindales</taxon>
        <taxon>Rutaceae</taxon>
        <taxon>Aurantioideae</taxon>
        <taxon>Citrus</taxon>
    </lineage>
</organism>
<evidence type="ECO:0000313" key="1">
    <source>
        <dbReference type="EMBL" id="ESR42627.1"/>
    </source>
</evidence>
<dbReference type="Proteomes" id="UP000030687">
    <property type="component" value="Unassembled WGS sequence"/>
</dbReference>
<dbReference type="InParanoid" id="V4SPQ0"/>
<sequence>MVVFYFLIFLNLKEDLITVNEHLMTLMRRVVFYFLLDGIEKIVNEHLITGDFMVGPIENGCFLFSFR</sequence>
<dbReference type="AlphaFoldDB" id="V4SPQ0"/>
<name>V4SPQ0_CITCL</name>
<proteinExistence type="predicted"/>
<gene>
    <name evidence="1" type="ORF">CICLE_v10013290mg</name>
</gene>
<dbReference type="KEGG" id="cic:CICLE_v10013290mg"/>
<evidence type="ECO:0000313" key="2">
    <source>
        <dbReference type="Proteomes" id="UP000030687"/>
    </source>
</evidence>